<evidence type="ECO:0000256" key="6">
    <source>
        <dbReference type="ARBA" id="ARBA00022763"/>
    </source>
</evidence>
<dbReference type="GO" id="GO:0003677">
    <property type="term" value="F:DNA binding"/>
    <property type="evidence" value="ECO:0007669"/>
    <property type="project" value="UniProtKB-KW"/>
</dbReference>
<dbReference type="InterPro" id="IPR001650">
    <property type="entry name" value="Helicase_C-like"/>
</dbReference>
<dbReference type="KEGG" id="hdn:Hden_2571"/>
<dbReference type="PANTHER" id="PTHR13710:SF105">
    <property type="entry name" value="ATP-DEPENDENT DNA HELICASE Q1"/>
    <property type="match status" value="1"/>
</dbReference>
<dbReference type="FunFam" id="3.40.50.300:FF:000296">
    <property type="entry name" value="ATP-dependent DNA helicase RecQ"/>
    <property type="match status" value="1"/>
</dbReference>
<comment type="cofactor">
    <cofactor evidence="2">
        <name>Zn(2+)</name>
        <dbReference type="ChEBI" id="CHEBI:29105"/>
    </cofactor>
</comment>
<dbReference type="InterPro" id="IPR002121">
    <property type="entry name" value="HRDC_dom"/>
</dbReference>
<dbReference type="InterPro" id="IPR004589">
    <property type="entry name" value="DNA_helicase_ATP-dep_RecQ"/>
</dbReference>
<evidence type="ECO:0000313" key="21">
    <source>
        <dbReference type="Proteomes" id="UP000002033"/>
    </source>
</evidence>
<dbReference type="PROSITE" id="PS50967">
    <property type="entry name" value="HRDC"/>
    <property type="match status" value="1"/>
</dbReference>
<evidence type="ECO:0000256" key="11">
    <source>
        <dbReference type="ARBA" id="ARBA00023125"/>
    </source>
</evidence>
<dbReference type="Gene3D" id="1.10.150.80">
    <property type="entry name" value="HRDC domain"/>
    <property type="match status" value="1"/>
</dbReference>
<keyword evidence="9" id="KW-0862">Zinc</keyword>
<comment type="similarity">
    <text evidence="3">Belongs to the helicase family. RecQ subfamily.</text>
</comment>
<evidence type="ECO:0000256" key="5">
    <source>
        <dbReference type="ARBA" id="ARBA00022741"/>
    </source>
</evidence>
<evidence type="ECO:0000256" key="1">
    <source>
        <dbReference type="ARBA" id="ARBA00001946"/>
    </source>
</evidence>
<dbReference type="SMART" id="SM00341">
    <property type="entry name" value="HRDC"/>
    <property type="match status" value="1"/>
</dbReference>
<dbReference type="EMBL" id="CP002083">
    <property type="protein sequence ID" value="ADJ24367.1"/>
    <property type="molecule type" value="Genomic_DNA"/>
</dbReference>
<dbReference type="GO" id="GO:0009378">
    <property type="term" value="F:four-way junction helicase activity"/>
    <property type="evidence" value="ECO:0007669"/>
    <property type="project" value="TreeGrafter"/>
</dbReference>
<dbReference type="GO" id="GO:0006281">
    <property type="term" value="P:DNA repair"/>
    <property type="evidence" value="ECO:0007669"/>
    <property type="project" value="UniProtKB-KW"/>
</dbReference>
<dbReference type="InterPro" id="IPR027417">
    <property type="entry name" value="P-loop_NTPase"/>
</dbReference>
<dbReference type="FunFam" id="3.40.50.300:FF:000156">
    <property type="entry name" value="ATP-dependent DNA helicase recQ"/>
    <property type="match status" value="1"/>
</dbReference>
<dbReference type="PROSITE" id="PS51192">
    <property type="entry name" value="HELICASE_ATP_BIND_1"/>
    <property type="match status" value="1"/>
</dbReference>
<dbReference type="GO" id="GO:0046872">
    <property type="term" value="F:metal ion binding"/>
    <property type="evidence" value="ECO:0007669"/>
    <property type="project" value="UniProtKB-KW"/>
</dbReference>
<keyword evidence="14" id="KW-0413">Isomerase</keyword>
<sequence>MPAYAAPLSLPFASDTGDAMSLARAKLEDVFGYKGFRPLQGDIIDTVLRGGDCLALMPTGGGKSLCYQIPSLVRRGTGIVVSPLIALMQDQVDALKDLGVKAAFLNSTQDRSTQDQIERQFAADALDLLYVAPERLVQERTLSLLELSDIALFAIDEAHCVSQWGHDFRPEYRQLKILAQRFPRVPRIALTATADERTRQDIISELSLENAASFVASFDRPNIRYTIAELGSGSTRERLWQFIEAEHPTDAGIVYCLSRKSVEETAAWLSSKGRKALAYHAGLDAHIRAGAQTKFLTEEGLIIVATIAFGMGIDKPDVRFVAHLNLPKSIESYYQETGRAGRDGEPANAWMAYGLQDIVQLRQWIGQSEGSEAFKTVQRQKLDALIGLAEMPGCRRQALLAYFGEMNSEPCGNCDNCLSPPHTEDGTVVAQKALSAVYRTGQRFGVTYLADVLIGTADERVLRNGHDRLSVFGIGKDLPAATWKGLFRQLTAQGYLTGDDEGMGSLVLTERARPLLRGEERFLMRVTQSKSKLAKKRGASLAPKVAAQNQPLFDALKAVRLKLATAAKLPPYVVAQDRTLIELAEKRPKSESALHDILGLGASKIARYGAAFMQVISQFAAHPALTNRLSASVNATLAAHLRGLDAEQIASERGLEVGTIYGHLAEAIEAGLISAEDAVRLDPAERDEIEAAFDRCETRDTGKLGPAFGALDGRYNYGILKCLLADAG</sequence>
<dbReference type="InterPro" id="IPR029491">
    <property type="entry name" value="Helicase_HTH"/>
</dbReference>
<evidence type="ECO:0000259" key="17">
    <source>
        <dbReference type="PROSITE" id="PS50967"/>
    </source>
</evidence>
<feature type="domain" description="Helicase C-terminal" evidence="19">
    <location>
        <begin position="238"/>
        <end position="385"/>
    </location>
</feature>
<dbReference type="OrthoDB" id="9760034at2"/>
<dbReference type="InterPro" id="IPR044876">
    <property type="entry name" value="HRDC_dom_sf"/>
</dbReference>
<dbReference type="GO" id="GO:0043590">
    <property type="term" value="C:bacterial nucleoid"/>
    <property type="evidence" value="ECO:0007669"/>
    <property type="project" value="TreeGrafter"/>
</dbReference>
<comment type="cofactor">
    <cofactor evidence="1">
        <name>Mg(2+)</name>
        <dbReference type="ChEBI" id="CHEBI:18420"/>
    </cofactor>
</comment>
<dbReference type="InterPro" id="IPR014001">
    <property type="entry name" value="Helicase_ATP-bd"/>
</dbReference>
<dbReference type="Pfam" id="PF14493">
    <property type="entry name" value="HTH_40"/>
    <property type="match status" value="1"/>
</dbReference>
<evidence type="ECO:0000256" key="9">
    <source>
        <dbReference type="ARBA" id="ARBA00022833"/>
    </source>
</evidence>
<dbReference type="Proteomes" id="UP000002033">
    <property type="component" value="Chromosome"/>
</dbReference>
<dbReference type="FunFam" id="1.10.10.10:FF:000175">
    <property type="entry name" value="ATP-dependent DNA helicase RecQ"/>
    <property type="match status" value="1"/>
</dbReference>
<gene>
    <name evidence="20" type="ordered locus">Hden_2571</name>
</gene>
<dbReference type="HOGENOM" id="CLU_001103_14_3_5"/>
<evidence type="ECO:0000259" key="18">
    <source>
        <dbReference type="PROSITE" id="PS51192"/>
    </source>
</evidence>
<dbReference type="EC" id="5.6.2.4" evidence="16"/>
<evidence type="ECO:0000259" key="19">
    <source>
        <dbReference type="PROSITE" id="PS51194"/>
    </source>
</evidence>
<dbReference type="GO" id="GO:0006310">
    <property type="term" value="P:DNA recombination"/>
    <property type="evidence" value="ECO:0007669"/>
    <property type="project" value="UniProtKB-UniRule"/>
</dbReference>
<dbReference type="NCBIfam" id="TIGR01389">
    <property type="entry name" value="recQ"/>
    <property type="match status" value="1"/>
</dbReference>
<dbReference type="Pfam" id="PF00271">
    <property type="entry name" value="Helicase_C"/>
    <property type="match status" value="1"/>
</dbReference>
<dbReference type="GO" id="GO:0005524">
    <property type="term" value="F:ATP binding"/>
    <property type="evidence" value="ECO:0007669"/>
    <property type="project" value="UniProtKB-KW"/>
</dbReference>
<evidence type="ECO:0000256" key="7">
    <source>
        <dbReference type="ARBA" id="ARBA00022801"/>
    </source>
</evidence>
<reference evidence="21" key="1">
    <citation type="journal article" date="2011" name="J. Bacteriol.">
        <title>Genome sequences of eight morphologically diverse alphaproteobacteria.</title>
        <authorList>
            <consortium name="US DOE Joint Genome Institute"/>
            <person name="Brown P.J."/>
            <person name="Kysela D.T."/>
            <person name="Buechlein A."/>
            <person name="Hemmerich C."/>
            <person name="Brun Y.V."/>
        </authorList>
    </citation>
    <scope>NUCLEOTIDE SEQUENCE [LARGE SCALE GENOMIC DNA]</scope>
    <source>
        <strain evidence="21">ATCC 51888 / DSM 1869 / NCIB 11706 / TK 0415</strain>
    </source>
</reference>
<dbReference type="STRING" id="582899.Hden_2571"/>
<dbReference type="CDD" id="cd18794">
    <property type="entry name" value="SF2_C_RecQ"/>
    <property type="match status" value="1"/>
</dbReference>
<dbReference type="SMART" id="SM00956">
    <property type="entry name" value="RQC"/>
    <property type="match status" value="1"/>
</dbReference>
<dbReference type="Pfam" id="PF00270">
    <property type="entry name" value="DEAD"/>
    <property type="match status" value="1"/>
</dbReference>
<dbReference type="InterPro" id="IPR011545">
    <property type="entry name" value="DEAD/DEAH_box_helicase_dom"/>
</dbReference>
<dbReference type="PROSITE" id="PS51194">
    <property type="entry name" value="HELICASE_CTER"/>
    <property type="match status" value="1"/>
</dbReference>
<dbReference type="GO" id="GO:0016787">
    <property type="term" value="F:hydrolase activity"/>
    <property type="evidence" value="ECO:0007669"/>
    <property type="project" value="UniProtKB-KW"/>
</dbReference>
<dbReference type="Pfam" id="PF09382">
    <property type="entry name" value="RQC"/>
    <property type="match status" value="1"/>
</dbReference>
<dbReference type="SMART" id="SM00487">
    <property type="entry name" value="DEXDc"/>
    <property type="match status" value="1"/>
</dbReference>
<evidence type="ECO:0000256" key="3">
    <source>
        <dbReference type="ARBA" id="ARBA00005446"/>
    </source>
</evidence>
<dbReference type="GO" id="GO:0030894">
    <property type="term" value="C:replisome"/>
    <property type="evidence" value="ECO:0007669"/>
    <property type="project" value="TreeGrafter"/>
</dbReference>
<evidence type="ECO:0000256" key="15">
    <source>
        <dbReference type="ARBA" id="ARBA00034617"/>
    </source>
</evidence>
<comment type="catalytic activity">
    <reaction evidence="15">
        <text>Couples ATP hydrolysis with the unwinding of duplex DNA by translocating in the 3'-5' direction.</text>
        <dbReference type="EC" id="5.6.2.4"/>
    </reaction>
</comment>
<keyword evidence="4" id="KW-0479">Metal-binding</keyword>
<keyword evidence="12" id="KW-0233">DNA recombination</keyword>
<evidence type="ECO:0000256" key="14">
    <source>
        <dbReference type="ARBA" id="ARBA00023235"/>
    </source>
</evidence>
<dbReference type="AlphaFoldDB" id="D8JT49"/>
<dbReference type="CDD" id="cd17920">
    <property type="entry name" value="DEXHc_RecQ"/>
    <property type="match status" value="1"/>
</dbReference>
<dbReference type="InterPro" id="IPR006293">
    <property type="entry name" value="DNA_helicase_ATP-dep_RecQ_bac"/>
</dbReference>
<accession>D8JT49</accession>
<feature type="domain" description="HRDC" evidence="17">
    <location>
        <begin position="546"/>
        <end position="626"/>
    </location>
</feature>
<keyword evidence="11" id="KW-0238">DNA-binding</keyword>
<evidence type="ECO:0000256" key="16">
    <source>
        <dbReference type="NCBIfam" id="TIGR01389"/>
    </source>
</evidence>
<dbReference type="RefSeq" id="WP_013216526.1">
    <property type="nucleotide sequence ID" value="NC_014313.1"/>
</dbReference>
<dbReference type="Gene3D" id="3.40.50.300">
    <property type="entry name" value="P-loop containing nucleotide triphosphate hydrolases"/>
    <property type="match status" value="2"/>
</dbReference>
<name>D8JT49_HYPDA</name>
<organism evidence="20 21">
    <name type="scientific">Hyphomicrobium denitrificans (strain ATCC 51888 / DSM 1869 / NCIMB 11706 / TK 0415)</name>
    <dbReference type="NCBI Taxonomy" id="582899"/>
    <lineage>
        <taxon>Bacteria</taxon>
        <taxon>Pseudomonadati</taxon>
        <taxon>Pseudomonadota</taxon>
        <taxon>Alphaproteobacteria</taxon>
        <taxon>Hyphomicrobiales</taxon>
        <taxon>Hyphomicrobiaceae</taxon>
        <taxon>Hyphomicrobium</taxon>
    </lineage>
</organism>
<dbReference type="SUPFAM" id="SSF47819">
    <property type="entry name" value="HRDC-like"/>
    <property type="match status" value="1"/>
</dbReference>
<dbReference type="InterPro" id="IPR032284">
    <property type="entry name" value="RecQ_Zn-bd"/>
</dbReference>
<dbReference type="InterPro" id="IPR036388">
    <property type="entry name" value="WH-like_DNA-bd_sf"/>
</dbReference>
<dbReference type="NCBIfam" id="TIGR00614">
    <property type="entry name" value="recQ_fam"/>
    <property type="match status" value="1"/>
</dbReference>
<dbReference type="GO" id="GO:0006260">
    <property type="term" value="P:DNA replication"/>
    <property type="evidence" value="ECO:0007669"/>
    <property type="project" value="InterPro"/>
</dbReference>
<dbReference type="GO" id="GO:0043138">
    <property type="term" value="F:3'-5' DNA helicase activity"/>
    <property type="evidence" value="ECO:0007669"/>
    <property type="project" value="UniProtKB-EC"/>
</dbReference>
<dbReference type="InterPro" id="IPR010997">
    <property type="entry name" value="HRDC-like_sf"/>
</dbReference>
<proteinExistence type="inferred from homology"/>
<feature type="domain" description="Helicase ATP-binding" evidence="18">
    <location>
        <begin position="44"/>
        <end position="212"/>
    </location>
</feature>
<keyword evidence="6" id="KW-0227">DNA damage</keyword>
<evidence type="ECO:0000256" key="13">
    <source>
        <dbReference type="ARBA" id="ARBA00023204"/>
    </source>
</evidence>
<dbReference type="SUPFAM" id="SSF52540">
    <property type="entry name" value="P-loop containing nucleoside triphosphate hydrolases"/>
    <property type="match status" value="2"/>
</dbReference>
<evidence type="ECO:0000313" key="20">
    <source>
        <dbReference type="EMBL" id="ADJ24367.1"/>
    </source>
</evidence>
<dbReference type="Gene3D" id="1.10.10.10">
    <property type="entry name" value="Winged helix-like DNA-binding domain superfamily/Winged helix DNA-binding domain"/>
    <property type="match status" value="1"/>
</dbReference>
<dbReference type="PANTHER" id="PTHR13710">
    <property type="entry name" value="DNA HELICASE RECQ FAMILY MEMBER"/>
    <property type="match status" value="1"/>
</dbReference>
<evidence type="ECO:0000256" key="10">
    <source>
        <dbReference type="ARBA" id="ARBA00022840"/>
    </source>
</evidence>
<dbReference type="eggNOG" id="COG0514">
    <property type="taxonomic scope" value="Bacteria"/>
</dbReference>
<protein>
    <recommendedName>
        <fullName evidence="16">DNA helicase RecQ</fullName>
        <ecNumber evidence="16">5.6.2.4</ecNumber>
    </recommendedName>
</protein>
<dbReference type="Pfam" id="PF16124">
    <property type="entry name" value="RecQ_Zn_bind"/>
    <property type="match status" value="1"/>
</dbReference>
<dbReference type="SMART" id="SM00490">
    <property type="entry name" value="HELICc"/>
    <property type="match status" value="1"/>
</dbReference>
<evidence type="ECO:0000256" key="2">
    <source>
        <dbReference type="ARBA" id="ARBA00001947"/>
    </source>
</evidence>
<dbReference type="GO" id="GO:0005737">
    <property type="term" value="C:cytoplasm"/>
    <property type="evidence" value="ECO:0007669"/>
    <property type="project" value="TreeGrafter"/>
</dbReference>
<evidence type="ECO:0000256" key="4">
    <source>
        <dbReference type="ARBA" id="ARBA00022723"/>
    </source>
</evidence>
<evidence type="ECO:0000256" key="12">
    <source>
        <dbReference type="ARBA" id="ARBA00023172"/>
    </source>
</evidence>
<keyword evidence="7" id="KW-0378">Hydrolase</keyword>
<keyword evidence="21" id="KW-1185">Reference proteome</keyword>
<evidence type="ECO:0000256" key="8">
    <source>
        <dbReference type="ARBA" id="ARBA00022806"/>
    </source>
</evidence>
<keyword evidence="8 20" id="KW-0347">Helicase</keyword>
<keyword evidence="13" id="KW-0234">DNA repair</keyword>
<dbReference type="InterPro" id="IPR018982">
    <property type="entry name" value="RQC_domain"/>
</dbReference>
<keyword evidence="10" id="KW-0067">ATP-binding</keyword>
<dbReference type="Pfam" id="PF00570">
    <property type="entry name" value="HRDC"/>
    <property type="match status" value="1"/>
</dbReference>
<keyword evidence="5" id="KW-0547">Nucleotide-binding</keyword>
<dbReference type="GO" id="GO:0009432">
    <property type="term" value="P:SOS response"/>
    <property type="evidence" value="ECO:0007669"/>
    <property type="project" value="UniProtKB-UniRule"/>
</dbReference>